<protein>
    <submittedName>
        <fullName evidence="1">Uncharacterized protein</fullName>
    </submittedName>
</protein>
<dbReference type="RefSeq" id="XP_041288419.1">
    <property type="nucleotide sequence ID" value="XM_041442088.1"/>
</dbReference>
<dbReference type="EMBL" id="JABBWM010000067">
    <property type="protein sequence ID" value="KAG2097023.1"/>
    <property type="molecule type" value="Genomic_DNA"/>
</dbReference>
<dbReference type="OrthoDB" id="2369050at2759"/>
<sequence>MAGELTPEALRAWEMACMQFFLHKEVKDIEMVKKVILGMQELDYMTEVRRYWLPSGWADTVHWKMLVSTQGQRPFHEWAVDVQGQNTLLRGTTSHLADANILYHLEVHMNAELAADYHTEQISENNLCKWVEKVWLLDEKCLCYLTRQREALFSDACQMLITHESLPDVIRHSSAQSNANPLNPMFIH</sequence>
<organism evidence="1 2">
    <name type="scientific">Suillus discolor</name>
    <dbReference type="NCBI Taxonomy" id="1912936"/>
    <lineage>
        <taxon>Eukaryota</taxon>
        <taxon>Fungi</taxon>
        <taxon>Dikarya</taxon>
        <taxon>Basidiomycota</taxon>
        <taxon>Agaricomycotina</taxon>
        <taxon>Agaricomycetes</taxon>
        <taxon>Agaricomycetidae</taxon>
        <taxon>Boletales</taxon>
        <taxon>Suillineae</taxon>
        <taxon>Suillaceae</taxon>
        <taxon>Suillus</taxon>
    </lineage>
</organism>
<reference evidence="1" key="1">
    <citation type="journal article" date="2020" name="New Phytol.">
        <title>Comparative genomics reveals dynamic genome evolution in host specialist ectomycorrhizal fungi.</title>
        <authorList>
            <person name="Lofgren L.A."/>
            <person name="Nguyen N.H."/>
            <person name="Vilgalys R."/>
            <person name="Ruytinx J."/>
            <person name="Liao H.L."/>
            <person name="Branco S."/>
            <person name="Kuo A."/>
            <person name="LaButti K."/>
            <person name="Lipzen A."/>
            <person name="Andreopoulos W."/>
            <person name="Pangilinan J."/>
            <person name="Riley R."/>
            <person name="Hundley H."/>
            <person name="Na H."/>
            <person name="Barry K."/>
            <person name="Grigoriev I.V."/>
            <person name="Stajich J.E."/>
            <person name="Kennedy P.G."/>
        </authorList>
    </citation>
    <scope>NUCLEOTIDE SEQUENCE</scope>
    <source>
        <strain evidence="1">FC423</strain>
    </source>
</reference>
<dbReference type="Proteomes" id="UP000823399">
    <property type="component" value="Unassembled WGS sequence"/>
</dbReference>
<evidence type="ECO:0000313" key="1">
    <source>
        <dbReference type="EMBL" id="KAG2097023.1"/>
    </source>
</evidence>
<evidence type="ECO:0000313" key="2">
    <source>
        <dbReference type="Proteomes" id="UP000823399"/>
    </source>
</evidence>
<gene>
    <name evidence="1" type="ORF">F5147DRAFT_778161</name>
</gene>
<dbReference type="AlphaFoldDB" id="A0A9P7EXP4"/>
<dbReference type="GeneID" id="64704347"/>
<comment type="caution">
    <text evidence="1">The sequence shown here is derived from an EMBL/GenBank/DDBJ whole genome shotgun (WGS) entry which is preliminary data.</text>
</comment>
<name>A0A9P7EXP4_9AGAM</name>
<keyword evidence="2" id="KW-1185">Reference proteome</keyword>
<accession>A0A9P7EXP4</accession>
<proteinExistence type="predicted"/>